<sequence>MGMISRVRPQTALPTPIPNVRATRLGQSTGLAAMITAAHLTIGCSFAAEMLAPEKVQAVNDASLTDVDGKDVLNDTVEDILDGGKEADALADVALDTIIDVNQDTPDVIPDVIPDVEHDTPLDTILDVIPDITEDVVQDVAEDVKPDIIPDVIEDIAQDIIPDITEDVIQDVLEAEAEADVADGPVCSTQNFTETENWQGTIDPQNSLDITTIPGSIILGLSVTSGSYIVTIDTGTPFNNFNDGATLNWNADTPSGTSLIVETESGDGASNWSGYLPLGPGNTIVNQPNRFLHAKFIFSTTGAATPQFNDYTLNFCAY</sequence>
<evidence type="ECO:0000313" key="2">
    <source>
        <dbReference type="Proteomes" id="UP000178602"/>
    </source>
</evidence>
<evidence type="ECO:0000313" key="1">
    <source>
        <dbReference type="EMBL" id="OGC28345.1"/>
    </source>
</evidence>
<protein>
    <submittedName>
        <fullName evidence="1">Uncharacterized protein</fullName>
    </submittedName>
</protein>
<name>A0A1F4T6K0_UNCSA</name>
<comment type="caution">
    <text evidence="1">The sequence shown here is derived from an EMBL/GenBank/DDBJ whole genome shotgun (WGS) entry which is preliminary data.</text>
</comment>
<accession>A0A1F4T6K0</accession>
<gene>
    <name evidence="1" type="ORF">A3K49_05125</name>
</gene>
<organism evidence="1 2">
    <name type="scientific">candidate division WOR-1 bacterium RIFOXYC12_FULL_54_18</name>
    <dbReference type="NCBI Taxonomy" id="1802584"/>
    <lineage>
        <taxon>Bacteria</taxon>
        <taxon>Bacillati</taxon>
        <taxon>Saganbacteria</taxon>
    </lineage>
</organism>
<dbReference type="EMBL" id="MEUG01000001">
    <property type="protein sequence ID" value="OGC28345.1"/>
    <property type="molecule type" value="Genomic_DNA"/>
</dbReference>
<dbReference type="Proteomes" id="UP000178602">
    <property type="component" value="Unassembled WGS sequence"/>
</dbReference>
<dbReference type="AlphaFoldDB" id="A0A1F4T6K0"/>
<proteinExistence type="predicted"/>
<reference evidence="1 2" key="1">
    <citation type="journal article" date="2016" name="Nat. Commun.">
        <title>Thousands of microbial genomes shed light on interconnected biogeochemical processes in an aquifer system.</title>
        <authorList>
            <person name="Anantharaman K."/>
            <person name="Brown C.T."/>
            <person name="Hug L.A."/>
            <person name="Sharon I."/>
            <person name="Castelle C.J."/>
            <person name="Probst A.J."/>
            <person name="Thomas B.C."/>
            <person name="Singh A."/>
            <person name="Wilkins M.J."/>
            <person name="Karaoz U."/>
            <person name="Brodie E.L."/>
            <person name="Williams K.H."/>
            <person name="Hubbard S.S."/>
            <person name="Banfield J.F."/>
        </authorList>
    </citation>
    <scope>NUCLEOTIDE SEQUENCE [LARGE SCALE GENOMIC DNA]</scope>
</reference>